<dbReference type="FunFam" id="3.90.226.10:FF:000009">
    <property type="entry name" value="Carnitinyl-CoA dehydratase"/>
    <property type="match status" value="1"/>
</dbReference>
<dbReference type="Proteomes" id="UP000198762">
    <property type="component" value="Unassembled WGS sequence"/>
</dbReference>
<organism evidence="3 4">
    <name type="scientific">Marinobacter segnicrescens</name>
    <dbReference type="NCBI Taxonomy" id="430453"/>
    <lineage>
        <taxon>Bacteria</taxon>
        <taxon>Pseudomonadati</taxon>
        <taxon>Pseudomonadota</taxon>
        <taxon>Gammaproteobacteria</taxon>
        <taxon>Pseudomonadales</taxon>
        <taxon>Marinobacteraceae</taxon>
        <taxon>Marinobacter</taxon>
    </lineage>
</organism>
<keyword evidence="2" id="KW-0456">Lyase</keyword>
<evidence type="ECO:0000313" key="3">
    <source>
        <dbReference type="EMBL" id="SES88081.1"/>
    </source>
</evidence>
<proteinExistence type="inferred from homology"/>
<dbReference type="PANTHER" id="PTHR43802:SF1">
    <property type="entry name" value="IP11341P-RELATED"/>
    <property type="match status" value="1"/>
</dbReference>
<dbReference type="CDD" id="cd06558">
    <property type="entry name" value="crotonase-like"/>
    <property type="match status" value="1"/>
</dbReference>
<keyword evidence="4" id="KW-1185">Reference proteome</keyword>
<dbReference type="InterPro" id="IPR001753">
    <property type="entry name" value="Enoyl-CoA_hydra/iso"/>
</dbReference>
<evidence type="ECO:0000256" key="1">
    <source>
        <dbReference type="ARBA" id="ARBA00005254"/>
    </source>
</evidence>
<comment type="similarity">
    <text evidence="1">Belongs to the enoyl-CoA hydratase/isomerase family.</text>
</comment>
<dbReference type="STRING" id="430453.SAMN04487962_102167"/>
<reference evidence="4" key="1">
    <citation type="submission" date="2016-10" db="EMBL/GenBank/DDBJ databases">
        <authorList>
            <person name="Varghese N."/>
            <person name="Submissions S."/>
        </authorList>
    </citation>
    <scope>NUCLEOTIDE SEQUENCE [LARGE SCALE GENOMIC DNA]</scope>
    <source>
        <strain evidence="4">CGMCC 1.6489</strain>
    </source>
</reference>
<evidence type="ECO:0000313" key="4">
    <source>
        <dbReference type="Proteomes" id="UP000198762"/>
    </source>
</evidence>
<accession>A0A1I0A212</accession>
<dbReference type="AlphaFoldDB" id="A0A1I0A212"/>
<dbReference type="PANTHER" id="PTHR43802">
    <property type="entry name" value="ENOYL-COA HYDRATASE"/>
    <property type="match status" value="1"/>
</dbReference>
<gene>
    <name evidence="3" type="ORF">SAMN04487962_102167</name>
</gene>
<protein>
    <submittedName>
        <fullName evidence="3">Short chain enoyl-CoA hydratase</fullName>
    </submittedName>
</protein>
<dbReference type="InterPro" id="IPR029045">
    <property type="entry name" value="ClpP/crotonase-like_dom_sf"/>
</dbReference>
<sequence>MSNSVLLEKHDNGVAVVTLNRPDAMNALSGELRERLYDVMQEVRGDDSIRAVVLTGAGQRAFTAGLDLKELGSDTSGMNAATDQNPRSNPVTAIRSCGKPVVGAINGVAITGGFEVALACDILIASENARFADTHALVGIMPGWGLSQKLQRIIGQSRAKELSFTGRFLNAETACQWGLVNRVVAADKLMDEALALADDITVVEPPFLAKYRHLIEHGANLSMDDALNYETLFSSIENDKVTPDDIERRRLAVMERGRARKG</sequence>
<evidence type="ECO:0000256" key="2">
    <source>
        <dbReference type="ARBA" id="ARBA00023239"/>
    </source>
</evidence>
<dbReference type="GO" id="GO:0016829">
    <property type="term" value="F:lyase activity"/>
    <property type="evidence" value="ECO:0007669"/>
    <property type="project" value="UniProtKB-KW"/>
</dbReference>
<dbReference type="Gene3D" id="3.90.226.10">
    <property type="entry name" value="2-enoyl-CoA Hydratase, Chain A, domain 1"/>
    <property type="match status" value="1"/>
</dbReference>
<dbReference type="OrthoDB" id="9807606at2"/>
<dbReference type="SUPFAM" id="SSF52096">
    <property type="entry name" value="ClpP/crotonase"/>
    <property type="match status" value="1"/>
</dbReference>
<dbReference type="NCBIfam" id="NF004840">
    <property type="entry name" value="PRK06190.1"/>
    <property type="match status" value="1"/>
</dbReference>
<dbReference type="Pfam" id="PF00378">
    <property type="entry name" value="ECH_1"/>
    <property type="match status" value="1"/>
</dbReference>
<dbReference type="EMBL" id="FOHZ01000002">
    <property type="protein sequence ID" value="SES88081.1"/>
    <property type="molecule type" value="Genomic_DNA"/>
</dbReference>
<name>A0A1I0A212_9GAMM</name>
<dbReference type="RefSeq" id="WP_091848852.1">
    <property type="nucleotide sequence ID" value="NZ_FOHZ01000002.1"/>
</dbReference>